<feature type="chain" id="PRO_5045664779" description="Lipoprotein" evidence="1">
    <location>
        <begin position="23"/>
        <end position="171"/>
    </location>
</feature>
<name>A0ABM7LL60_9ACTN</name>
<dbReference type="Proteomes" id="UP000676967">
    <property type="component" value="Chromosome"/>
</dbReference>
<keyword evidence="1" id="KW-0732">Signal</keyword>
<evidence type="ECO:0008006" key="4">
    <source>
        <dbReference type="Google" id="ProtNLM"/>
    </source>
</evidence>
<evidence type="ECO:0000313" key="2">
    <source>
        <dbReference type="EMBL" id="BCJ40011.1"/>
    </source>
</evidence>
<dbReference type="RefSeq" id="WP_189330875.1">
    <property type="nucleotide sequence ID" value="NZ_AP023356.1"/>
</dbReference>
<gene>
    <name evidence="2" type="ORF">Aiant_06680</name>
</gene>
<reference evidence="2 3" key="1">
    <citation type="submission" date="2020-08" db="EMBL/GenBank/DDBJ databases">
        <title>Whole genome shotgun sequence of Actinoplanes ianthinogenes NBRC 13996.</title>
        <authorList>
            <person name="Komaki H."/>
            <person name="Tamura T."/>
        </authorList>
    </citation>
    <scope>NUCLEOTIDE SEQUENCE [LARGE SCALE GENOMIC DNA]</scope>
    <source>
        <strain evidence="2 3">NBRC 13996</strain>
    </source>
</reference>
<organism evidence="2 3">
    <name type="scientific">Actinoplanes ianthinogenes</name>
    <dbReference type="NCBI Taxonomy" id="122358"/>
    <lineage>
        <taxon>Bacteria</taxon>
        <taxon>Bacillati</taxon>
        <taxon>Actinomycetota</taxon>
        <taxon>Actinomycetes</taxon>
        <taxon>Micromonosporales</taxon>
        <taxon>Micromonosporaceae</taxon>
        <taxon>Actinoplanes</taxon>
    </lineage>
</organism>
<proteinExistence type="predicted"/>
<accession>A0ABM7LL60</accession>
<protein>
    <recommendedName>
        <fullName evidence="4">Lipoprotein</fullName>
    </recommendedName>
</protein>
<evidence type="ECO:0000313" key="3">
    <source>
        <dbReference type="Proteomes" id="UP000676967"/>
    </source>
</evidence>
<dbReference type="EMBL" id="AP023356">
    <property type="protein sequence ID" value="BCJ40011.1"/>
    <property type="molecule type" value="Genomic_DNA"/>
</dbReference>
<evidence type="ECO:0000256" key="1">
    <source>
        <dbReference type="SAM" id="SignalP"/>
    </source>
</evidence>
<feature type="signal peptide" evidence="1">
    <location>
        <begin position="1"/>
        <end position="22"/>
    </location>
</feature>
<keyword evidence="3" id="KW-1185">Reference proteome</keyword>
<sequence length="171" mass="18776">MSARRLLPLVVIAALLPLTACADGTDLEHTDWVAAAGRDLNCEQGARLIGVEHRNIVGDGKDDYLVVMRCKDPKISADQLEVFEGGKKATDPPFAVLTRNWPDPETSPMIMEHGCVTFPKDQVVIHGVLAQNPDEDQKKIWTRTKDGRLVYSGASADTRTTMVTSVCFNQN</sequence>